<evidence type="ECO:0000313" key="15">
    <source>
        <dbReference type="Proteomes" id="UP000238479"/>
    </source>
</evidence>
<dbReference type="GO" id="GO:0016705">
    <property type="term" value="F:oxidoreductase activity, acting on paired donors, with incorporation or reduction of molecular oxygen"/>
    <property type="evidence" value="ECO:0007669"/>
    <property type="project" value="InterPro"/>
</dbReference>
<evidence type="ECO:0000256" key="12">
    <source>
        <dbReference type="RuleBase" id="RU000461"/>
    </source>
</evidence>
<evidence type="ECO:0000256" key="13">
    <source>
        <dbReference type="SAM" id="Phobius"/>
    </source>
</evidence>
<accession>A0A2P6R2D5</accession>
<dbReference type="AlphaFoldDB" id="A0A2P6R2D5"/>
<dbReference type="InterPro" id="IPR002401">
    <property type="entry name" value="Cyt_P450_E_grp-I"/>
</dbReference>
<proteinExistence type="inferred from homology"/>
<comment type="subcellular location">
    <subcellularLocation>
        <location evidence="1">Membrane</location>
        <topology evidence="1">Single-pass membrane protein</topology>
    </subcellularLocation>
</comment>
<dbReference type="Pfam" id="PF00067">
    <property type="entry name" value="p450"/>
    <property type="match status" value="1"/>
</dbReference>
<keyword evidence="5 11" id="KW-0479">Metal-binding</keyword>
<evidence type="ECO:0000256" key="9">
    <source>
        <dbReference type="ARBA" id="ARBA00023033"/>
    </source>
</evidence>
<dbReference type="Gene3D" id="1.10.630.10">
    <property type="entry name" value="Cytochrome P450"/>
    <property type="match status" value="1"/>
</dbReference>
<evidence type="ECO:0000256" key="8">
    <source>
        <dbReference type="ARBA" id="ARBA00023004"/>
    </source>
</evidence>
<feature type="binding site" description="axial binding residue" evidence="11">
    <location>
        <position position="464"/>
    </location>
    <ligand>
        <name>heme</name>
        <dbReference type="ChEBI" id="CHEBI:30413"/>
    </ligand>
    <ligandPart>
        <name>Fe</name>
        <dbReference type="ChEBI" id="CHEBI:18248"/>
    </ligandPart>
</feature>
<dbReference type="OrthoDB" id="1470350at2759"/>
<evidence type="ECO:0000256" key="11">
    <source>
        <dbReference type="PIRSR" id="PIRSR602401-1"/>
    </source>
</evidence>
<dbReference type="EMBL" id="PDCK01000042">
    <property type="protein sequence ID" value="PRQ40594.1"/>
    <property type="molecule type" value="Genomic_DNA"/>
</dbReference>
<evidence type="ECO:0000313" key="14">
    <source>
        <dbReference type="EMBL" id="PRQ40594.1"/>
    </source>
</evidence>
<evidence type="ECO:0000256" key="1">
    <source>
        <dbReference type="ARBA" id="ARBA00004167"/>
    </source>
</evidence>
<organism evidence="14 15">
    <name type="scientific">Rosa chinensis</name>
    <name type="common">China rose</name>
    <dbReference type="NCBI Taxonomy" id="74649"/>
    <lineage>
        <taxon>Eukaryota</taxon>
        <taxon>Viridiplantae</taxon>
        <taxon>Streptophyta</taxon>
        <taxon>Embryophyta</taxon>
        <taxon>Tracheophyta</taxon>
        <taxon>Spermatophyta</taxon>
        <taxon>Magnoliopsida</taxon>
        <taxon>eudicotyledons</taxon>
        <taxon>Gunneridae</taxon>
        <taxon>Pentapetalae</taxon>
        <taxon>rosids</taxon>
        <taxon>fabids</taxon>
        <taxon>Rosales</taxon>
        <taxon>Rosaceae</taxon>
        <taxon>Rosoideae</taxon>
        <taxon>Rosoideae incertae sedis</taxon>
        <taxon>Rosa</taxon>
    </lineage>
</organism>
<dbReference type="SUPFAM" id="SSF48264">
    <property type="entry name" value="Cytochrome P450"/>
    <property type="match status" value="1"/>
</dbReference>
<evidence type="ECO:0000256" key="5">
    <source>
        <dbReference type="ARBA" id="ARBA00022723"/>
    </source>
</evidence>
<name>A0A2P6R2D5_ROSCH</name>
<dbReference type="PANTHER" id="PTHR24282">
    <property type="entry name" value="CYTOCHROME P450 FAMILY MEMBER"/>
    <property type="match status" value="1"/>
</dbReference>
<dbReference type="InterPro" id="IPR036396">
    <property type="entry name" value="Cyt_P450_sf"/>
</dbReference>
<evidence type="ECO:0000256" key="7">
    <source>
        <dbReference type="ARBA" id="ARBA00023002"/>
    </source>
</evidence>
<dbReference type="GO" id="GO:0004497">
    <property type="term" value="F:monooxygenase activity"/>
    <property type="evidence" value="ECO:0007669"/>
    <property type="project" value="UniProtKB-KW"/>
</dbReference>
<dbReference type="InterPro" id="IPR050665">
    <property type="entry name" value="Cytochrome_P450_Monooxygen"/>
</dbReference>
<dbReference type="PRINTS" id="PR00385">
    <property type="entry name" value="P450"/>
</dbReference>
<evidence type="ECO:0000256" key="2">
    <source>
        <dbReference type="ARBA" id="ARBA00010617"/>
    </source>
</evidence>
<feature type="transmembrane region" description="Helical" evidence="13">
    <location>
        <begin position="6"/>
        <end position="28"/>
    </location>
</feature>
<comment type="cofactor">
    <cofactor evidence="11">
        <name>heme</name>
        <dbReference type="ChEBI" id="CHEBI:30413"/>
    </cofactor>
</comment>
<keyword evidence="10 13" id="KW-0472">Membrane</keyword>
<dbReference type="OMA" id="GMGHSFD"/>
<sequence length="516" mass="58499">MRSSGGPVVIISGFLCLFCFVALLFKIFHKIWWTPNRIQKLMASQGIRGPPYRLIHGNTKEISNMHKEARNRPLGLSHNIFAYVEPHVDSWSNVYGKNYLQWLGSRAQLIIREPELCKQILNNKDGAYPKKPPEDFAKKLLGYGLVTAEAEKWVKLRKISNHAFHGESLKTMIPDMIAGTEIMLERWRSHEGKEIEVFEEFRLFTSDVISRTAFGSSYLEGQHIFEMLMKLASLLFRNSLKIKVPGISKFFDTSDEIESEKLEKGIRDSIIELVKKRERKATSGEEDSFGSDFLGSLLKAHHVANQNQRISVDDLVDDCKTFYFAGQETTNTLIAWTVFLLAVHTDWQEEARKEVLQLFGKQNPNPDGISKLKTMSMILNETLRLYPPIVAIPRNTGREVRLGKLIVPANVDLLVSVLAPHHEPQFWGPDVHLFKPERFSGGVAKATINHVGAFVPFGLGPRTCVGMNFATTEAKIALSMILQRYSFTLSPAYIHSPTHKITLRPQHGLQVLLQPL</sequence>
<dbReference type="STRING" id="74649.A0A2P6R2D5"/>
<comment type="caution">
    <text evidence="14">The sequence shown here is derived from an EMBL/GenBank/DDBJ whole genome shotgun (WGS) entry which is preliminary data.</text>
</comment>
<dbReference type="PROSITE" id="PS00086">
    <property type="entry name" value="CYTOCHROME_P450"/>
    <property type="match status" value="1"/>
</dbReference>
<gene>
    <name evidence="14" type="ORF">RchiOBHm_Chr4g0437711</name>
</gene>
<dbReference type="Gramene" id="PRQ40594">
    <property type="protein sequence ID" value="PRQ40594"/>
    <property type="gene ID" value="RchiOBHm_Chr4g0437711"/>
</dbReference>
<keyword evidence="15" id="KW-1185">Reference proteome</keyword>
<reference evidence="14 15" key="1">
    <citation type="journal article" date="2018" name="Nat. Genet.">
        <title>The Rosa genome provides new insights in the design of modern roses.</title>
        <authorList>
            <person name="Bendahmane M."/>
        </authorList>
    </citation>
    <scope>NUCLEOTIDE SEQUENCE [LARGE SCALE GENOMIC DNA]</scope>
    <source>
        <strain evidence="15">cv. Old Blush</strain>
    </source>
</reference>
<comment type="similarity">
    <text evidence="2 12">Belongs to the cytochrome P450 family.</text>
</comment>
<protein>
    <submittedName>
        <fullName evidence="14">Putative cytochrome P450</fullName>
    </submittedName>
</protein>
<dbReference type="GO" id="GO:0020037">
    <property type="term" value="F:heme binding"/>
    <property type="evidence" value="ECO:0007669"/>
    <property type="project" value="InterPro"/>
</dbReference>
<evidence type="ECO:0000256" key="4">
    <source>
        <dbReference type="ARBA" id="ARBA00022692"/>
    </source>
</evidence>
<dbReference type="GO" id="GO:0016020">
    <property type="term" value="C:membrane"/>
    <property type="evidence" value="ECO:0007669"/>
    <property type="project" value="UniProtKB-SubCell"/>
</dbReference>
<keyword evidence="3 11" id="KW-0349">Heme</keyword>
<dbReference type="InterPro" id="IPR001128">
    <property type="entry name" value="Cyt_P450"/>
</dbReference>
<evidence type="ECO:0000256" key="3">
    <source>
        <dbReference type="ARBA" id="ARBA00022617"/>
    </source>
</evidence>
<keyword evidence="8 11" id="KW-0408">Iron</keyword>
<keyword evidence="9 12" id="KW-0503">Monooxygenase</keyword>
<dbReference type="PANTHER" id="PTHR24282:SF20">
    <property type="entry name" value="CYTOCHROME P450 CYP749A22-LIKE"/>
    <property type="match status" value="1"/>
</dbReference>
<keyword evidence="6 13" id="KW-1133">Transmembrane helix</keyword>
<dbReference type="Proteomes" id="UP000238479">
    <property type="component" value="Chromosome 4"/>
</dbReference>
<dbReference type="PRINTS" id="PR00463">
    <property type="entry name" value="EP450I"/>
</dbReference>
<dbReference type="GO" id="GO:0005506">
    <property type="term" value="F:iron ion binding"/>
    <property type="evidence" value="ECO:0007669"/>
    <property type="project" value="InterPro"/>
</dbReference>
<evidence type="ECO:0000256" key="10">
    <source>
        <dbReference type="ARBA" id="ARBA00023136"/>
    </source>
</evidence>
<keyword evidence="4 13" id="KW-0812">Transmembrane</keyword>
<evidence type="ECO:0000256" key="6">
    <source>
        <dbReference type="ARBA" id="ARBA00022989"/>
    </source>
</evidence>
<keyword evidence="7 12" id="KW-0560">Oxidoreductase</keyword>
<dbReference type="InterPro" id="IPR017972">
    <property type="entry name" value="Cyt_P450_CS"/>
</dbReference>